<keyword evidence="6 8" id="KW-0503">Monooxygenase</keyword>
<dbReference type="Gene3D" id="1.10.630.10">
    <property type="entry name" value="Cytochrome P450"/>
    <property type="match status" value="1"/>
</dbReference>
<keyword evidence="9" id="KW-0472">Membrane</keyword>
<name>A0A4U5QZH8_POPAL</name>
<keyword evidence="4 8" id="KW-0560">Oxidoreductase</keyword>
<dbReference type="PROSITE" id="PS00086">
    <property type="entry name" value="CYTOCHROME_P450"/>
    <property type="match status" value="1"/>
</dbReference>
<organism evidence="10">
    <name type="scientific">Populus alba</name>
    <name type="common">White poplar</name>
    <dbReference type="NCBI Taxonomy" id="43335"/>
    <lineage>
        <taxon>Eukaryota</taxon>
        <taxon>Viridiplantae</taxon>
        <taxon>Streptophyta</taxon>
        <taxon>Embryophyta</taxon>
        <taxon>Tracheophyta</taxon>
        <taxon>Spermatophyta</taxon>
        <taxon>Magnoliopsida</taxon>
        <taxon>eudicotyledons</taxon>
        <taxon>Gunneridae</taxon>
        <taxon>Pentapetalae</taxon>
        <taxon>rosids</taxon>
        <taxon>fabids</taxon>
        <taxon>Malpighiales</taxon>
        <taxon>Salicaceae</taxon>
        <taxon>Saliceae</taxon>
        <taxon>Populus</taxon>
    </lineage>
</organism>
<comment type="similarity">
    <text evidence="1 8">Belongs to the cytochrome P450 family.</text>
</comment>
<feature type="binding site" description="axial binding residue" evidence="7">
    <location>
        <position position="464"/>
    </location>
    <ligand>
        <name>heme</name>
        <dbReference type="ChEBI" id="CHEBI:30413"/>
    </ligand>
    <ligandPart>
        <name>Fe</name>
        <dbReference type="ChEBI" id="CHEBI:18248"/>
    </ligandPart>
</feature>
<dbReference type="FunFam" id="1.10.630.10:FF:000026">
    <property type="entry name" value="Cytochrome P450 82C4"/>
    <property type="match status" value="1"/>
</dbReference>
<proteinExistence type="inferred from homology"/>
<evidence type="ECO:0000256" key="7">
    <source>
        <dbReference type="PIRSR" id="PIRSR602401-1"/>
    </source>
</evidence>
<evidence type="ECO:0000256" key="4">
    <source>
        <dbReference type="ARBA" id="ARBA00023002"/>
    </source>
</evidence>
<comment type="cofactor">
    <cofactor evidence="7">
        <name>heme</name>
        <dbReference type="ChEBI" id="CHEBI:30413"/>
    </cofactor>
</comment>
<dbReference type="AlphaFoldDB" id="A0A4U5QZH8"/>
<dbReference type="GO" id="GO:0004497">
    <property type="term" value="F:monooxygenase activity"/>
    <property type="evidence" value="ECO:0007669"/>
    <property type="project" value="UniProtKB-KW"/>
</dbReference>
<dbReference type="SUPFAM" id="SSF48264">
    <property type="entry name" value="Cytochrome P450"/>
    <property type="match status" value="1"/>
</dbReference>
<feature type="transmembrane region" description="Helical" evidence="9">
    <location>
        <begin position="226"/>
        <end position="245"/>
    </location>
</feature>
<keyword evidence="2 7" id="KW-0349">Heme</keyword>
<dbReference type="GO" id="GO:0016705">
    <property type="term" value="F:oxidoreductase activity, acting on paired donors, with incorporation or reduction of molecular oxygen"/>
    <property type="evidence" value="ECO:0007669"/>
    <property type="project" value="InterPro"/>
</dbReference>
<dbReference type="InterPro" id="IPR001128">
    <property type="entry name" value="Cyt_P450"/>
</dbReference>
<dbReference type="InterPro" id="IPR017972">
    <property type="entry name" value="Cyt_P450_CS"/>
</dbReference>
<sequence>MDPSPQLIAIALFFSCILLYNALIKKNSIKGNQIKEAPEPAGAWPIIGHLHLLGGGDQLLYRTLGAMADNHGSAFTIRLGSRRAFVVSSWEVVKECFTINDKALASRPTTVAAKHMGYNYAVFGFAPYSSFWREMRKIATLELLSNRRLEMLKHVRASEVDIGIRELYNSWANNSSSPVAVELKQWLEDLTLNVVIRMVAGKRYFGSAGASDDGEARRCQKAINQFFRLIGIFVVSDALPFLGWLDLQGHERAMKNTAKELDAILEGWLDEHRQRRVSAGIKDEGEQDFIDVMLSLKEEGQLSNFQYDANTSIKSTCLTLILTASDTTSVTLTWTLSLLLNNRDVLKKAQDELDIHVGRERQVKESDMKNLVYLQAIFKETLRLYPAAPLSGPHESMEECTVGGYHIPAGTRLSTNLSKIHRDPQVWSDPDEFQPERFLTTHKDCDFLGQHFEFIPFGSGRRMCPGISFALQVLNLALATLLHGFNIETVDDAPIDMTETGGITNVKATPLQALLTPRLSPGLYDLQ</sequence>
<evidence type="ECO:0000313" key="10">
    <source>
        <dbReference type="EMBL" id="TKS15999.1"/>
    </source>
</evidence>
<dbReference type="CDD" id="cd20654">
    <property type="entry name" value="CYP82"/>
    <property type="match status" value="1"/>
</dbReference>
<dbReference type="Pfam" id="PF00067">
    <property type="entry name" value="p450"/>
    <property type="match status" value="1"/>
</dbReference>
<dbReference type="EMBL" id="RCHU01000072">
    <property type="protein sequence ID" value="TKS15999.1"/>
    <property type="molecule type" value="Genomic_DNA"/>
</dbReference>
<evidence type="ECO:0000256" key="1">
    <source>
        <dbReference type="ARBA" id="ARBA00010617"/>
    </source>
</evidence>
<evidence type="ECO:0000256" key="8">
    <source>
        <dbReference type="RuleBase" id="RU000461"/>
    </source>
</evidence>
<dbReference type="STRING" id="43335.A0A4U5QZH8"/>
<evidence type="ECO:0000256" key="5">
    <source>
        <dbReference type="ARBA" id="ARBA00023004"/>
    </source>
</evidence>
<dbReference type="GO" id="GO:0020037">
    <property type="term" value="F:heme binding"/>
    <property type="evidence" value="ECO:0007669"/>
    <property type="project" value="InterPro"/>
</dbReference>
<gene>
    <name evidence="10" type="ORF">D5086_0000028370</name>
</gene>
<protein>
    <submittedName>
        <fullName evidence="10">Uncharacterized protein</fullName>
    </submittedName>
</protein>
<dbReference type="InterPro" id="IPR036396">
    <property type="entry name" value="Cyt_P450_sf"/>
</dbReference>
<dbReference type="InterPro" id="IPR002401">
    <property type="entry name" value="Cyt_P450_E_grp-I"/>
</dbReference>
<dbReference type="GO" id="GO:0005506">
    <property type="term" value="F:iron ion binding"/>
    <property type="evidence" value="ECO:0007669"/>
    <property type="project" value="InterPro"/>
</dbReference>
<keyword evidence="3 7" id="KW-0479">Metal-binding</keyword>
<reference evidence="10" key="1">
    <citation type="submission" date="2018-10" db="EMBL/GenBank/DDBJ databases">
        <title>Population genomic analysis revealed the cold adaptation of white poplar.</title>
        <authorList>
            <person name="Liu Y.-J."/>
        </authorList>
    </citation>
    <scope>NUCLEOTIDE SEQUENCE [LARGE SCALE GENOMIC DNA]</scope>
    <source>
        <strain evidence="10">PAL-ZL1</strain>
    </source>
</reference>
<comment type="caution">
    <text evidence="10">The sequence shown here is derived from an EMBL/GenBank/DDBJ whole genome shotgun (WGS) entry which is preliminary data.</text>
</comment>
<dbReference type="PRINTS" id="PR00463">
    <property type="entry name" value="EP450I"/>
</dbReference>
<dbReference type="InterPro" id="IPR050651">
    <property type="entry name" value="Plant_Cytochrome_P450_Monoox"/>
</dbReference>
<keyword evidence="9" id="KW-0812">Transmembrane</keyword>
<feature type="transmembrane region" description="Helical" evidence="9">
    <location>
        <begin position="6"/>
        <end position="24"/>
    </location>
</feature>
<evidence type="ECO:0000256" key="3">
    <source>
        <dbReference type="ARBA" id="ARBA00022723"/>
    </source>
</evidence>
<accession>A0A4U5QZH8</accession>
<keyword evidence="9" id="KW-1133">Transmembrane helix</keyword>
<evidence type="ECO:0000256" key="6">
    <source>
        <dbReference type="ARBA" id="ARBA00023033"/>
    </source>
</evidence>
<keyword evidence="5 7" id="KW-0408">Iron</keyword>
<dbReference type="PRINTS" id="PR00385">
    <property type="entry name" value="P450"/>
</dbReference>
<evidence type="ECO:0000256" key="9">
    <source>
        <dbReference type="SAM" id="Phobius"/>
    </source>
</evidence>
<dbReference type="PANTHER" id="PTHR47947">
    <property type="entry name" value="CYTOCHROME P450 82C3-RELATED"/>
    <property type="match status" value="1"/>
</dbReference>
<dbReference type="PANTHER" id="PTHR47947:SF19">
    <property type="entry name" value="CYTOCHROME P450 82C3-RELATED"/>
    <property type="match status" value="1"/>
</dbReference>
<evidence type="ECO:0000256" key="2">
    <source>
        <dbReference type="ARBA" id="ARBA00022617"/>
    </source>
</evidence>